<name>A0A7X0VEZ8_9BACL</name>
<dbReference type="Gene3D" id="2.80.10.50">
    <property type="match status" value="1"/>
</dbReference>
<comment type="caution">
    <text evidence="2">The sequence shown here is derived from an EMBL/GenBank/DDBJ whole genome shotgun (WGS) entry which is preliminary data.</text>
</comment>
<dbReference type="InterPro" id="IPR035992">
    <property type="entry name" value="Ricin_B-like_lectins"/>
</dbReference>
<reference evidence="2 3" key="1">
    <citation type="submission" date="2020-08" db="EMBL/GenBank/DDBJ databases">
        <title>Cohnella phylogeny.</title>
        <authorList>
            <person name="Dunlap C."/>
        </authorList>
    </citation>
    <scope>NUCLEOTIDE SEQUENCE [LARGE SCALE GENOMIC DNA]</scope>
    <source>
        <strain evidence="2 3">DSM 28246</strain>
    </source>
</reference>
<dbReference type="InterPro" id="IPR011050">
    <property type="entry name" value="Pectin_lyase_fold/virulence"/>
</dbReference>
<dbReference type="Pfam" id="PF22352">
    <property type="entry name" value="K319L-like_PKD"/>
    <property type="match status" value="1"/>
</dbReference>
<evidence type="ECO:0000313" key="3">
    <source>
        <dbReference type="Proteomes" id="UP000547209"/>
    </source>
</evidence>
<dbReference type="Gene3D" id="2.60.40.10">
    <property type="entry name" value="Immunoglobulins"/>
    <property type="match status" value="1"/>
</dbReference>
<dbReference type="InterPro" id="IPR013783">
    <property type="entry name" value="Ig-like_fold"/>
</dbReference>
<dbReference type="CDD" id="cd00161">
    <property type="entry name" value="beta-trefoil_Ricin-like"/>
    <property type="match status" value="1"/>
</dbReference>
<gene>
    <name evidence="2" type="ORF">H7C19_08680</name>
</gene>
<dbReference type="AlphaFoldDB" id="A0A7X0VEZ8"/>
<evidence type="ECO:0000313" key="2">
    <source>
        <dbReference type="EMBL" id="MBB6670763.1"/>
    </source>
</evidence>
<dbReference type="EMBL" id="JACJVP010000011">
    <property type="protein sequence ID" value="MBB6670763.1"/>
    <property type="molecule type" value="Genomic_DNA"/>
</dbReference>
<dbReference type="SUPFAM" id="SSF50370">
    <property type="entry name" value="Ricin B-like lectins"/>
    <property type="match status" value="1"/>
</dbReference>
<feature type="chain" id="PRO_5030910190" evidence="1">
    <location>
        <begin position="35"/>
        <end position="790"/>
    </location>
</feature>
<sequence>MNRYRIRVLAWFKACMAVCLMLAVLPAVPGKALAASTAIAWTFDADGNTEGWSAQSGITGFGASGGVLNGTVTQKNAFMTSGDNLGIDITNNKVIRIRMKNNTGTNMARIYFTTNAEGTFEGSKLRDFSLIRNDSGYTDYYIDMSPNAKWTGTLKQLRIDPIVDSPSGAFSIDEIRIGTGDAPITYYVSSSGGSDGNSGTSPSAPWRTLAKVSSRVFKPGDQVLLKRGDAWNEALYMHGAGTAVSPIKVGAYATGARPMIKRNDVKEDRALWWEHEMYAQVQSLTVRNAGMGIILWNEGTNAIDDCIAINIKGLYGTYQSDVGYALWSVGMASPGSITNSEGWGAQMVGANIDRAYIHDVSDPGTSYAGLSNQGYWPGAVFSRILLDNAAGSATYGTSSIILSHARGLTLDHVIVKNTPHAGNPDEGGIDFEDDNQNVTITDSVFVNNAGPAIEILRGGATLTASSGIEIKNAKFIRNNWAHTNTDPSEIQIYDWTSPNKPTNVTIHDNEYTLASGVKFFGGEGDKTGTTLWNNTATANIAYNHEPDAYAGEDKSVSGSAVSFSDAHASDDGGVLTVLWEQLSGPGVATFDDAHAVNTTAHLPASGAYEFRLVADDGTYFKTSYVTVTSGSALAGRYKIVNQLYPDLVLQNAGGTYNGIAGTENVADTPIGWNLPEQIWSIVDAGGGYYRIVNELHPYVALQDVGGVFNNVTGSHNVALAPTSWNLPEQLWRITNDGSGHYTIVNKLNPSVELQDAGGTFNNIPGTHIVALTPTSWNLPEQKWSLVRPGS</sequence>
<keyword evidence="1" id="KW-0732">Signal</keyword>
<dbReference type="Proteomes" id="UP000547209">
    <property type="component" value="Unassembled WGS sequence"/>
</dbReference>
<keyword evidence="3" id="KW-1185">Reference proteome</keyword>
<proteinExistence type="predicted"/>
<accession>A0A7X0VEZ8</accession>
<protein>
    <submittedName>
        <fullName evidence="2">RICIN domain-containing protein</fullName>
    </submittedName>
</protein>
<feature type="signal peptide" evidence="1">
    <location>
        <begin position="1"/>
        <end position="34"/>
    </location>
</feature>
<dbReference type="RefSeq" id="WP_185142246.1">
    <property type="nucleotide sequence ID" value="NZ_JACJVP010000011.1"/>
</dbReference>
<evidence type="ECO:0000256" key="1">
    <source>
        <dbReference type="SAM" id="SignalP"/>
    </source>
</evidence>
<organism evidence="2 3">
    <name type="scientific">Cohnella nanjingensis</name>
    <dbReference type="NCBI Taxonomy" id="1387779"/>
    <lineage>
        <taxon>Bacteria</taxon>
        <taxon>Bacillati</taxon>
        <taxon>Bacillota</taxon>
        <taxon>Bacilli</taxon>
        <taxon>Bacillales</taxon>
        <taxon>Paenibacillaceae</taxon>
        <taxon>Cohnella</taxon>
    </lineage>
</organism>
<dbReference type="SUPFAM" id="SSF51126">
    <property type="entry name" value="Pectin lyase-like"/>
    <property type="match status" value="1"/>
</dbReference>